<gene>
    <name evidence="3" type="ORF">Mgrana_02441</name>
</gene>
<evidence type="ECO:0000313" key="3">
    <source>
        <dbReference type="EMBL" id="RIH91631.1"/>
    </source>
</evidence>
<dbReference type="Proteomes" id="UP000266178">
    <property type="component" value="Unassembled WGS sequence"/>
</dbReference>
<evidence type="ECO:0000256" key="1">
    <source>
        <dbReference type="SAM" id="MobiDB-lite"/>
    </source>
</evidence>
<evidence type="ECO:0000259" key="2">
    <source>
        <dbReference type="SMART" id="SM00829"/>
    </source>
</evidence>
<dbReference type="InterPro" id="IPR020843">
    <property type="entry name" value="ER"/>
</dbReference>
<dbReference type="Gene3D" id="3.90.180.10">
    <property type="entry name" value="Medium-chain alcohol dehydrogenases, catalytic domain"/>
    <property type="match status" value="1"/>
</dbReference>
<dbReference type="SUPFAM" id="SSF50129">
    <property type="entry name" value="GroES-like"/>
    <property type="match status" value="1"/>
</dbReference>
<dbReference type="CDD" id="cd08267">
    <property type="entry name" value="MDR1"/>
    <property type="match status" value="1"/>
</dbReference>
<dbReference type="EC" id="1.1.1.1" evidence="3"/>
<dbReference type="InterPro" id="IPR036291">
    <property type="entry name" value="NAD(P)-bd_dom_sf"/>
</dbReference>
<dbReference type="InterPro" id="IPR013154">
    <property type="entry name" value="ADH-like_N"/>
</dbReference>
<dbReference type="Pfam" id="PF08240">
    <property type="entry name" value="ADH_N"/>
    <property type="match status" value="1"/>
</dbReference>
<dbReference type="Gene3D" id="3.40.50.720">
    <property type="entry name" value="NAD(P)-binding Rossmann-like Domain"/>
    <property type="match status" value="1"/>
</dbReference>
<keyword evidence="3" id="KW-0560">Oxidoreductase</keyword>
<dbReference type="EMBL" id="QWLB01000036">
    <property type="protein sequence ID" value="RIH91631.1"/>
    <property type="molecule type" value="Genomic_DNA"/>
</dbReference>
<feature type="region of interest" description="Disordered" evidence="1">
    <location>
        <begin position="1"/>
        <end position="22"/>
    </location>
</feature>
<dbReference type="AlphaFoldDB" id="A0A399FAF7"/>
<dbReference type="SUPFAM" id="SSF51735">
    <property type="entry name" value="NAD(P)-binding Rossmann-fold domains"/>
    <property type="match status" value="1"/>
</dbReference>
<proteinExistence type="predicted"/>
<comment type="caution">
    <text evidence="3">The sequence shown here is derived from an EMBL/GenBank/DDBJ whole genome shotgun (WGS) entry which is preliminary data.</text>
</comment>
<sequence>MIKTPQDASTHPAPSANRSTMKAVVREEYGPPEVLHMVELPKPTPKDNEVLVKIYATTVTSGDCRMRGLNVPAGFRLITRLAMGLVRPRQTVLGSEFAGVVEATGSKVTGFRVGDRVFGMSGFSLGAYAQYKCATENGPLAHIPPNLSFEEAAALPFGGITALDFFRRGGLKAGDKLLVNGASGAVGVAAVQLARYFGANVTAVCSGANADMMRALGAQQVIDYTRQDFTASGEQYDVIMDMVGTAGFARSKNSLRKGGRLLLVIATLGQMVSAAWESAGGKKVIAGPSSERAEDVRLLAKLAQEGHLKPVIDRQYPLEQMTAAHRYVETGRKRGSVIIKVDHEV</sequence>
<dbReference type="InterPro" id="IPR052733">
    <property type="entry name" value="Chloroplast_QOR"/>
</dbReference>
<keyword evidence="4" id="KW-1185">Reference proteome</keyword>
<dbReference type="SMART" id="SM00829">
    <property type="entry name" value="PKS_ER"/>
    <property type="match status" value="1"/>
</dbReference>
<dbReference type="Pfam" id="PF13602">
    <property type="entry name" value="ADH_zinc_N_2"/>
    <property type="match status" value="1"/>
</dbReference>
<dbReference type="PANTHER" id="PTHR44013">
    <property type="entry name" value="ZINC-TYPE ALCOHOL DEHYDROGENASE-LIKE PROTEIN C16A3.02C"/>
    <property type="match status" value="1"/>
</dbReference>
<name>A0A399FAF7_9DEIN</name>
<dbReference type="GO" id="GO:0004022">
    <property type="term" value="F:alcohol dehydrogenase (NAD+) activity"/>
    <property type="evidence" value="ECO:0007669"/>
    <property type="project" value="UniProtKB-EC"/>
</dbReference>
<feature type="domain" description="Enoyl reductase (ER)" evidence="2">
    <location>
        <begin position="30"/>
        <end position="339"/>
    </location>
</feature>
<dbReference type="InterPro" id="IPR011032">
    <property type="entry name" value="GroES-like_sf"/>
</dbReference>
<dbReference type="PANTHER" id="PTHR44013:SF1">
    <property type="entry name" value="ZINC-TYPE ALCOHOL DEHYDROGENASE-LIKE PROTEIN C16A3.02C"/>
    <property type="match status" value="1"/>
</dbReference>
<accession>A0A399FAF7</accession>
<protein>
    <submittedName>
        <fullName evidence="3">Alcohol dehydrogenase</fullName>
        <ecNumber evidence="3">1.1.1.1</ecNumber>
    </submittedName>
</protein>
<reference evidence="3 4" key="1">
    <citation type="submission" date="2018-08" db="EMBL/GenBank/DDBJ databases">
        <title>Meiothermus granaticius genome AF-68 sequencing project.</title>
        <authorList>
            <person name="Da Costa M.S."/>
            <person name="Albuquerque L."/>
            <person name="Raposo P."/>
            <person name="Froufe H.J.C."/>
            <person name="Barroso C.S."/>
            <person name="Egas C."/>
        </authorList>
    </citation>
    <scope>NUCLEOTIDE SEQUENCE [LARGE SCALE GENOMIC DNA]</scope>
    <source>
        <strain evidence="3 4">AF-68</strain>
    </source>
</reference>
<evidence type="ECO:0000313" key="4">
    <source>
        <dbReference type="Proteomes" id="UP000266178"/>
    </source>
</evidence>
<organism evidence="3 4">
    <name type="scientific">Meiothermus granaticius NBRC 107808</name>
    <dbReference type="NCBI Taxonomy" id="1227551"/>
    <lineage>
        <taxon>Bacteria</taxon>
        <taxon>Thermotogati</taxon>
        <taxon>Deinococcota</taxon>
        <taxon>Deinococci</taxon>
        <taxon>Thermales</taxon>
        <taxon>Thermaceae</taxon>
        <taxon>Meiothermus</taxon>
    </lineage>
</organism>
<dbReference type="RefSeq" id="WP_206075088.1">
    <property type="nucleotide sequence ID" value="NZ_BJXM01000037.1"/>
</dbReference>